<dbReference type="InterPro" id="IPR015510">
    <property type="entry name" value="PGRP"/>
</dbReference>
<comment type="subunit">
    <text evidence="2">Monomer.</text>
</comment>
<keyword evidence="6" id="KW-1133">Transmembrane helix</keyword>
<comment type="similarity">
    <text evidence="1">Belongs to the N-acetylmuramoyl-L-alanine amidase 2 family.</text>
</comment>
<dbReference type="InterPro" id="IPR002502">
    <property type="entry name" value="Amidase_domain"/>
</dbReference>
<dbReference type="SMART" id="SM00701">
    <property type="entry name" value="PGRP"/>
    <property type="match status" value="1"/>
</dbReference>
<dbReference type="EMBL" id="MH200918">
    <property type="protein sequence ID" value="AXS59128.1"/>
    <property type="molecule type" value="mRNA"/>
</dbReference>
<dbReference type="InterPro" id="IPR006619">
    <property type="entry name" value="PGRP_domain_met/bac"/>
</dbReference>
<keyword evidence="4" id="KW-0391">Immunity</keyword>
<feature type="transmembrane region" description="Helical" evidence="6">
    <location>
        <begin position="25"/>
        <end position="46"/>
    </location>
</feature>
<dbReference type="GO" id="GO:0009253">
    <property type="term" value="P:peptidoglycan catabolic process"/>
    <property type="evidence" value="ECO:0007669"/>
    <property type="project" value="InterPro"/>
</dbReference>
<evidence type="ECO:0000256" key="2">
    <source>
        <dbReference type="ARBA" id="ARBA00011245"/>
    </source>
</evidence>
<protein>
    <recommendedName>
        <fullName evidence="5">Peptidoglycan recognition protein</fullName>
    </recommendedName>
</protein>
<feature type="domain" description="N-acetylmuramoyl-L-alanine amidase" evidence="7">
    <location>
        <begin position="77"/>
        <end position="214"/>
    </location>
</feature>
<dbReference type="Pfam" id="PF01510">
    <property type="entry name" value="Amidase_2"/>
    <property type="match status" value="1"/>
</dbReference>
<dbReference type="SMART" id="SM00644">
    <property type="entry name" value="Ami_2"/>
    <property type="match status" value="1"/>
</dbReference>
<dbReference type="PANTHER" id="PTHR11022">
    <property type="entry name" value="PEPTIDOGLYCAN RECOGNITION PROTEIN"/>
    <property type="match status" value="1"/>
</dbReference>
<evidence type="ECO:0000256" key="6">
    <source>
        <dbReference type="SAM" id="Phobius"/>
    </source>
</evidence>
<dbReference type="GO" id="GO:0008270">
    <property type="term" value="F:zinc ion binding"/>
    <property type="evidence" value="ECO:0007669"/>
    <property type="project" value="InterPro"/>
</dbReference>
<dbReference type="FunFam" id="3.40.80.10:FF:000001">
    <property type="entry name" value="Peptidoglycan recognition protein 1"/>
    <property type="match status" value="1"/>
</dbReference>
<feature type="domain" description="Peptidoglycan recognition protein family" evidence="8">
    <location>
        <begin position="65"/>
        <end position="208"/>
    </location>
</feature>
<dbReference type="PANTHER" id="PTHR11022:SF77">
    <property type="entry name" value="PEPTIDOGLYCAN-RECOGNITION PROTEIN LB"/>
    <property type="match status" value="1"/>
</dbReference>
<dbReference type="InterPro" id="IPR036505">
    <property type="entry name" value="Amidase/PGRP_sf"/>
</dbReference>
<evidence type="ECO:0000256" key="3">
    <source>
        <dbReference type="ARBA" id="ARBA00022588"/>
    </source>
</evidence>
<evidence type="ECO:0000256" key="4">
    <source>
        <dbReference type="ARBA" id="ARBA00022859"/>
    </source>
</evidence>
<organism evidence="9">
    <name type="scientific">Leguminivora glycinivorella</name>
    <dbReference type="NCBI Taxonomy" id="1035111"/>
    <lineage>
        <taxon>Eukaryota</taxon>
        <taxon>Metazoa</taxon>
        <taxon>Ecdysozoa</taxon>
        <taxon>Arthropoda</taxon>
        <taxon>Hexapoda</taxon>
        <taxon>Insecta</taxon>
        <taxon>Pterygota</taxon>
        <taxon>Neoptera</taxon>
        <taxon>Endopterygota</taxon>
        <taxon>Lepidoptera</taxon>
        <taxon>Glossata</taxon>
        <taxon>Ditrysia</taxon>
        <taxon>Tortricoidea</taxon>
        <taxon>Tortricidae</taxon>
        <taxon>Olethreutinae</taxon>
        <taxon>Grapholitini</taxon>
        <taxon>Leguminivora</taxon>
    </lineage>
</organism>
<evidence type="ECO:0000259" key="7">
    <source>
        <dbReference type="SMART" id="SM00644"/>
    </source>
</evidence>
<dbReference type="CDD" id="cd06583">
    <property type="entry name" value="PGRP"/>
    <property type="match status" value="1"/>
</dbReference>
<keyword evidence="6" id="KW-0472">Membrane</keyword>
<dbReference type="AlphaFoldDB" id="A0A346RAC8"/>
<dbReference type="GO" id="GO:0045087">
    <property type="term" value="P:innate immune response"/>
    <property type="evidence" value="ECO:0007669"/>
    <property type="project" value="UniProtKB-KW"/>
</dbReference>
<evidence type="ECO:0000256" key="5">
    <source>
        <dbReference type="ARBA" id="ARBA00069708"/>
    </source>
</evidence>
<proteinExistence type="evidence at transcript level"/>
<reference evidence="9" key="1">
    <citation type="journal article" date="2018" name="PeerJ">
        <title>RNA interference-mediated silencing of genes involved in the immune responses of the soybean pod borer Leguminivora glycinivorella (Lepidoptera: Olethreutidae).</title>
        <authorList>
            <person name="Ran R."/>
            <person name="Li T."/>
            <person name="Liu X."/>
            <person name="Ni H."/>
            <person name="Li W."/>
            <person name="Meng F."/>
        </authorList>
    </citation>
    <scope>NUCLEOTIDE SEQUENCE</scope>
</reference>
<keyword evidence="6" id="KW-0812">Transmembrane</keyword>
<dbReference type="GO" id="GO:0008745">
    <property type="term" value="F:N-acetylmuramoyl-L-alanine amidase activity"/>
    <property type="evidence" value="ECO:0007669"/>
    <property type="project" value="InterPro"/>
</dbReference>
<dbReference type="OrthoDB" id="10001926at2759"/>
<keyword evidence="3" id="KW-0399">Innate immunity</keyword>
<name>A0A346RAC8_9NEOP</name>
<sequence>MSDAYESDCEELPVKTVKKKNRMRILVAVLLIGLIGVAVAIPTVMLTRKSSTSDPSENEVVTFDFPYVTRSEWGARPPVETLPLRTPVPYVVIHHSHTPKACYNRQDCIQAMKSMQNFHIDDRHWWDIAYHFGVGSDGVAYEGRGWPILGAHALHFNNISIGICVIGDWSNSTPPAEQIKTVKSLIAAGVDLGYIQPNYKLLGHRQVRDTECPGQTFFDAVKAWDHWSAFPASHEDLVNVPELSEEFREEYNKTLNAV</sequence>
<evidence type="ECO:0000313" key="9">
    <source>
        <dbReference type="EMBL" id="AXS59128.1"/>
    </source>
</evidence>
<dbReference type="Gene3D" id="3.40.80.10">
    <property type="entry name" value="Peptidoglycan recognition protein-like"/>
    <property type="match status" value="1"/>
</dbReference>
<evidence type="ECO:0000259" key="8">
    <source>
        <dbReference type="SMART" id="SM00701"/>
    </source>
</evidence>
<dbReference type="SUPFAM" id="SSF55846">
    <property type="entry name" value="N-acetylmuramoyl-L-alanine amidase-like"/>
    <property type="match status" value="1"/>
</dbReference>
<accession>A0A346RAC8</accession>
<evidence type="ECO:0000256" key="1">
    <source>
        <dbReference type="ARBA" id="ARBA00007553"/>
    </source>
</evidence>